<name>A0A9J6AWT6_SOLCO</name>
<proteinExistence type="predicted"/>
<dbReference type="EMBL" id="JACXVP010000001">
    <property type="protein sequence ID" value="KAG5628833.1"/>
    <property type="molecule type" value="Genomic_DNA"/>
</dbReference>
<reference evidence="1 2" key="1">
    <citation type="submission" date="2020-09" db="EMBL/GenBank/DDBJ databases">
        <title>De no assembly of potato wild relative species, Solanum commersonii.</title>
        <authorList>
            <person name="Cho K."/>
        </authorList>
    </citation>
    <scope>NUCLEOTIDE SEQUENCE [LARGE SCALE GENOMIC DNA]</scope>
    <source>
        <strain evidence="1">LZ3.2</strain>
        <tissue evidence="1">Leaf</tissue>
    </source>
</reference>
<accession>A0A9J6AWT6</accession>
<sequence length="77" mass="8425">MKRSVVLVINLQVFDAMEQVCTWNAMISSSLCLCQALSIRLGGAIELGNEVAQLLLVSQQNHSGRYVQLSSIYVGPE</sequence>
<dbReference type="AlphaFoldDB" id="A0A9J6AWT6"/>
<evidence type="ECO:0000313" key="2">
    <source>
        <dbReference type="Proteomes" id="UP000824120"/>
    </source>
</evidence>
<comment type="caution">
    <text evidence="1">The sequence shown here is derived from an EMBL/GenBank/DDBJ whole genome shotgun (WGS) entry which is preliminary data.</text>
</comment>
<organism evidence="1 2">
    <name type="scientific">Solanum commersonii</name>
    <name type="common">Commerson's wild potato</name>
    <name type="synonym">Commerson's nightshade</name>
    <dbReference type="NCBI Taxonomy" id="4109"/>
    <lineage>
        <taxon>Eukaryota</taxon>
        <taxon>Viridiplantae</taxon>
        <taxon>Streptophyta</taxon>
        <taxon>Embryophyta</taxon>
        <taxon>Tracheophyta</taxon>
        <taxon>Spermatophyta</taxon>
        <taxon>Magnoliopsida</taxon>
        <taxon>eudicotyledons</taxon>
        <taxon>Gunneridae</taxon>
        <taxon>Pentapetalae</taxon>
        <taxon>asterids</taxon>
        <taxon>lamiids</taxon>
        <taxon>Solanales</taxon>
        <taxon>Solanaceae</taxon>
        <taxon>Solanoideae</taxon>
        <taxon>Solaneae</taxon>
        <taxon>Solanum</taxon>
    </lineage>
</organism>
<gene>
    <name evidence="1" type="ORF">H5410_000550</name>
</gene>
<keyword evidence="2" id="KW-1185">Reference proteome</keyword>
<evidence type="ECO:0000313" key="1">
    <source>
        <dbReference type="EMBL" id="KAG5628833.1"/>
    </source>
</evidence>
<dbReference type="Proteomes" id="UP000824120">
    <property type="component" value="Chromosome 1"/>
</dbReference>
<feature type="non-terminal residue" evidence="1">
    <location>
        <position position="77"/>
    </location>
</feature>
<dbReference type="OrthoDB" id="185373at2759"/>
<protein>
    <submittedName>
        <fullName evidence="1">Uncharacterized protein</fullName>
    </submittedName>
</protein>